<dbReference type="Proteomes" id="UP000490939">
    <property type="component" value="Unassembled WGS sequence"/>
</dbReference>
<feature type="chain" id="PRO_5044691075" evidence="1">
    <location>
        <begin position="17"/>
        <end position="97"/>
    </location>
</feature>
<evidence type="ECO:0000313" key="6">
    <source>
        <dbReference type="Proteomes" id="UP000490939"/>
    </source>
</evidence>
<evidence type="ECO:0000313" key="4">
    <source>
        <dbReference type="EMBL" id="KAE9989841.1"/>
    </source>
</evidence>
<dbReference type="EMBL" id="WNWR01000166">
    <property type="protein sequence ID" value="KAE9989841.1"/>
    <property type="molecule type" value="Genomic_DNA"/>
</dbReference>
<evidence type="ECO:0000313" key="5">
    <source>
        <dbReference type="Proteomes" id="UP000447873"/>
    </source>
</evidence>
<reference evidence="3 5" key="1">
    <citation type="submission" date="2018-12" db="EMBL/GenBank/DDBJ databases">
        <title>Venturia inaequalis Genome Resource.</title>
        <authorList>
            <person name="Lichtner F.J."/>
        </authorList>
    </citation>
    <scope>NUCLEOTIDE SEQUENCE [LARGE SCALE GENOMIC DNA]</scope>
    <source>
        <strain evidence="3 5">120213</strain>
        <strain evidence="2">Bline_iso_100314</strain>
        <strain evidence="4 6">DMI_063113</strain>
    </source>
</reference>
<gene>
    <name evidence="2" type="ORF">BLS_002836</name>
    <name evidence="4" type="ORF">EG327_002182</name>
    <name evidence="3" type="ORF">EG328_003503</name>
</gene>
<dbReference type="Proteomes" id="UP000433883">
    <property type="component" value="Unassembled WGS sequence"/>
</dbReference>
<dbReference type="AlphaFoldDB" id="A0A8H3YZ72"/>
<dbReference type="EMBL" id="WNWQ01000190">
    <property type="protein sequence ID" value="KAE9974999.1"/>
    <property type="molecule type" value="Genomic_DNA"/>
</dbReference>
<evidence type="ECO:0000313" key="2">
    <source>
        <dbReference type="EMBL" id="KAE9974999.1"/>
    </source>
</evidence>
<dbReference type="Proteomes" id="UP000447873">
    <property type="component" value="Unassembled WGS sequence"/>
</dbReference>
<evidence type="ECO:0000256" key="1">
    <source>
        <dbReference type="SAM" id="SignalP"/>
    </source>
</evidence>
<comment type="caution">
    <text evidence="3">The sequence shown here is derived from an EMBL/GenBank/DDBJ whole genome shotgun (WGS) entry which is preliminary data.</text>
</comment>
<accession>A0A8H3YZ72</accession>
<feature type="signal peptide" evidence="1">
    <location>
        <begin position="1"/>
        <end position="16"/>
    </location>
</feature>
<evidence type="ECO:0000313" key="3">
    <source>
        <dbReference type="EMBL" id="KAE9975027.1"/>
    </source>
</evidence>
<proteinExistence type="predicted"/>
<keyword evidence="6" id="KW-1185">Reference proteome</keyword>
<name>A0A8H3YZ72_VENIN</name>
<organism evidence="3 5">
    <name type="scientific">Venturia inaequalis</name>
    <name type="common">Apple scab fungus</name>
    <dbReference type="NCBI Taxonomy" id="5025"/>
    <lineage>
        <taxon>Eukaryota</taxon>
        <taxon>Fungi</taxon>
        <taxon>Dikarya</taxon>
        <taxon>Ascomycota</taxon>
        <taxon>Pezizomycotina</taxon>
        <taxon>Dothideomycetes</taxon>
        <taxon>Pleosporomycetidae</taxon>
        <taxon>Venturiales</taxon>
        <taxon>Venturiaceae</taxon>
        <taxon>Venturia</taxon>
    </lineage>
</organism>
<keyword evidence="1" id="KW-0732">Signal</keyword>
<dbReference type="EMBL" id="WNWS01000204">
    <property type="protein sequence ID" value="KAE9975027.1"/>
    <property type="molecule type" value="Genomic_DNA"/>
</dbReference>
<protein>
    <submittedName>
        <fullName evidence="3">Uncharacterized protein</fullName>
    </submittedName>
</protein>
<sequence>MQLSSLFLMAIAAVSAAPAPAENAIQQTQADEANDAAKDFFCTPWRNYCGSTLLPYGYAVYANSIQQCTPNGKTVNFVVSCTGRCVTWDEYSYCTAA</sequence>